<proteinExistence type="predicted"/>
<evidence type="ECO:0000259" key="13">
    <source>
        <dbReference type="PROSITE" id="PS50113"/>
    </source>
</evidence>
<dbReference type="STRING" id="690850.Desaf_2393"/>
<keyword evidence="5" id="KW-0547">Nucleotide-binding</keyword>
<dbReference type="InterPro" id="IPR036890">
    <property type="entry name" value="HATPase_C_sf"/>
</dbReference>
<protein>
    <recommendedName>
        <fullName evidence="2">histidine kinase</fullName>
        <ecNumber evidence="2">2.7.13.3</ecNumber>
    </recommendedName>
</protein>
<feature type="domain" description="PAS" evidence="12">
    <location>
        <begin position="196"/>
        <end position="233"/>
    </location>
</feature>
<keyword evidence="4" id="KW-0808">Transferase</keyword>
<dbReference type="Pfam" id="PF07568">
    <property type="entry name" value="HisKA_2"/>
    <property type="match status" value="1"/>
</dbReference>
<dbReference type="Proteomes" id="UP000007844">
    <property type="component" value="Chromosome"/>
</dbReference>
<evidence type="ECO:0000256" key="5">
    <source>
        <dbReference type="ARBA" id="ARBA00022741"/>
    </source>
</evidence>
<organism evidence="14 15">
    <name type="scientific">Desulfocurvibacter africanus subsp. africanus str. Walvis Bay</name>
    <dbReference type="NCBI Taxonomy" id="690850"/>
    <lineage>
        <taxon>Bacteria</taxon>
        <taxon>Pseudomonadati</taxon>
        <taxon>Thermodesulfobacteriota</taxon>
        <taxon>Desulfovibrionia</taxon>
        <taxon>Desulfovibrionales</taxon>
        <taxon>Desulfovibrionaceae</taxon>
        <taxon>Desulfocurvibacter</taxon>
    </lineage>
</organism>
<dbReference type="InterPro" id="IPR035965">
    <property type="entry name" value="PAS-like_dom_sf"/>
</dbReference>
<dbReference type="SUPFAM" id="SSF55874">
    <property type="entry name" value="ATPase domain of HSP90 chaperone/DNA topoisomerase II/histidine kinase"/>
    <property type="match status" value="1"/>
</dbReference>
<dbReference type="RefSeq" id="WP_014260419.1">
    <property type="nucleotide sequence ID" value="NC_016629.1"/>
</dbReference>
<dbReference type="NCBIfam" id="TIGR00229">
    <property type="entry name" value="sensory_box"/>
    <property type="match status" value="2"/>
</dbReference>
<dbReference type="SMART" id="SM00086">
    <property type="entry name" value="PAC"/>
    <property type="match status" value="2"/>
</dbReference>
<dbReference type="SUPFAM" id="SSF55785">
    <property type="entry name" value="PYP-like sensor domain (PAS domain)"/>
    <property type="match status" value="2"/>
</dbReference>
<dbReference type="InterPro" id="IPR005467">
    <property type="entry name" value="His_kinase_dom"/>
</dbReference>
<feature type="transmembrane region" description="Helical" evidence="9">
    <location>
        <begin position="28"/>
        <end position="55"/>
    </location>
</feature>
<dbReference type="EMBL" id="CP003221">
    <property type="protein sequence ID" value="EGJ50717.1"/>
    <property type="molecule type" value="Genomic_DNA"/>
</dbReference>
<evidence type="ECO:0000256" key="9">
    <source>
        <dbReference type="SAM" id="Phobius"/>
    </source>
</evidence>
<dbReference type="EC" id="2.7.13.3" evidence="2"/>
<dbReference type="Pfam" id="PF13426">
    <property type="entry name" value="PAS_9"/>
    <property type="match status" value="2"/>
</dbReference>
<dbReference type="PROSITE" id="PS50113">
    <property type="entry name" value="PAC"/>
    <property type="match status" value="2"/>
</dbReference>
<evidence type="ECO:0000256" key="2">
    <source>
        <dbReference type="ARBA" id="ARBA00012438"/>
    </source>
</evidence>
<feature type="chain" id="PRO_5003303287" description="histidine kinase" evidence="10">
    <location>
        <begin position="19"/>
        <end position="533"/>
    </location>
</feature>
<evidence type="ECO:0000313" key="14">
    <source>
        <dbReference type="EMBL" id="EGJ50717.1"/>
    </source>
</evidence>
<evidence type="ECO:0000259" key="12">
    <source>
        <dbReference type="PROSITE" id="PS50112"/>
    </source>
</evidence>
<feature type="signal peptide" evidence="10">
    <location>
        <begin position="1"/>
        <end position="18"/>
    </location>
</feature>
<dbReference type="PROSITE" id="PS50112">
    <property type="entry name" value="PAS"/>
    <property type="match status" value="1"/>
</dbReference>
<evidence type="ECO:0000256" key="3">
    <source>
        <dbReference type="ARBA" id="ARBA00022553"/>
    </source>
</evidence>
<evidence type="ECO:0000313" key="15">
    <source>
        <dbReference type="Proteomes" id="UP000007844"/>
    </source>
</evidence>
<keyword evidence="3" id="KW-0597">Phosphoprotein</keyword>
<dbReference type="CDD" id="cd00130">
    <property type="entry name" value="PAS"/>
    <property type="match status" value="2"/>
</dbReference>
<feature type="domain" description="Histidine kinase" evidence="11">
    <location>
        <begin position="334"/>
        <end position="527"/>
    </location>
</feature>
<keyword evidence="7" id="KW-0067">ATP-binding</keyword>
<gene>
    <name evidence="14" type="ORF">Desaf_2393</name>
</gene>
<evidence type="ECO:0000256" key="4">
    <source>
        <dbReference type="ARBA" id="ARBA00022679"/>
    </source>
</evidence>
<dbReference type="InterPro" id="IPR011495">
    <property type="entry name" value="Sig_transdc_His_kin_sub2_dim/P"/>
</dbReference>
<dbReference type="eggNOG" id="COG3920">
    <property type="taxonomic scope" value="Bacteria"/>
</dbReference>
<dbReference type="PANTHER" id="PTHR41523">
    <property type="entry name" value="TWO-COMPONENT SYSTEM SENSOR PROTEIN"/>
    <property type="match status" value="1"/>
</dbReference>
<keyword evidence="10" id="KW-0732">Signal</keyword>
<dbReference type="Gene3D" id="3.30.450.20">
    <property type="entry name" value="PAS domain"/>
    <property type="match status" value="2"/>
</dbReference>
<accession>F3YYG3</accession>
<dbReference type="GO" id="GO:0004673">
    <property type="term" value="F:protein histidine kinase activity"/>
    <property type="evidence" value="ECO:0007669"/>
    <property type="project" value="UniProtKB-EC"/>
</dbReference>
<dbReference type="SMART" id="SM00387">
    <property type="entry name" value="HATPase_c"/>
    <property type="match status" value="1"/>
</dbReference>
<sequence length="533" mass="58424">MAVCMAFLCTPFGLQALAQPLALPASSAFYPNSLTACLVLLPAFLLLVAAGAWFAKRALSMRRAEAELRSVEEHFHRLLDFAPVGIFMHDGTRIVYANRRCAEFLGEVSPADIVGKPNLSFVHPDFHSRVDAYVVEHLQLGQSVPLDEQIFVRQDGREIRVEVAASPVGLDGRRLVQVLFLDITARKAAEEELRKAEERYRTLFEQAIEGIYRSTIEGRFEEVNPPLAAMLGYGSPAELVAAVRDIDCELYVPTGRRADFLASFGQDDKACGFESQVRRKDGSVIWVLENTRAIRDAVGRIIRFGGSMVDITLRKQAEQRLKASLEEKEIMLREIHHRVKNNLQVVSAFLSLQGDSLADPTVRNAFREGQNRIRALAAIHESLYQSSDLRGIDLSVYIPRLAKHVFNSYVHGPGKVRLALDVAAVQVAIDTAIPCGLIVNELLSNALKHGFPDGRSGAIRVSLTGGNGRITLAVRDDGVGLPVTFDLQSRKTLGMQILGALVQQLGGNLEYGAADGATFSIAFSPKSGTPILN</sequence>
<dbReference type="HOGENOM" id="CLU_000445_114_57_7"/>
<name>F3YYG3_DESAF</name>
<keyword evidence="6 14" id="KW-0418">Kinase</keyword>
<keyword evidence="9" id="KW-0472">Membrane</keyword>
<dbReference type="GO" id="GO:0005524">
    <property type="term" value="F:ATP binding"/>
    <property type="evidence" value="ECO:0007669"/>
    <property type="project" value="UniProtKB-KW"/>
</dbReference>
<dbReference type="InterPro" id="IPR000700">
    <property type="entry name" value="PAS-assoc_C"/>
</dbReference>
<evidence type="ECO:0000256" key="10">
    <source>
        <dbReference type="SAM" id="SignalP"/>
    </source>
</evidence>
<dbReference type="InterPro" id="IPR003594">
    <property type="entry name" value="HATPase_dom"/>
</dbReference>
<keyword evidence="8" id="KW-0843">Virulence</keyword>
<feature type="domain" description="PAC" evidence="13">
    <location>
        <begin position="271"/>
        <end position="323"/>
    </location>
</feature>
<evidence type="ECO:0000259" key="11">
    <source>
        <dbReference type="PROSITE" id="PS50109"/>
    </source>
</evidence>
<keyword evidence="9" id="KW-1133">Transmembrane helix</keyword>
<dbReference type="InterPro" id="IPR001610">
    <property type="entry name" value="PAC"/>
</dbReference>
<dbReference type="SMART" id="SM00091">
    <property type="entry name" value="PAS"/>
    <property type="match status" value="2"/>
</dbReference>
<comment type="catalytic activity">
    <reaction evidence="1">
        <text>ATP + protein L-histidine = ADP + protein N-phospho-L-histidine.</text>
        <dbReference type="EC" id="2.7.13.3"/>
    </reaction>
</comment>
<evidence type="ECO:0000256" key="8">
    <source>
        <dbReference type="ARBA" id="ARBA00023026"/>
    </source>
</evidence>
<dbReference type="PROSITE" id="PS50109">
    <property type="entry name" value="HIS_KIN"/>
    <property type="match status" value="1"/>
</dbReference>
<keyword evidence="15" id="KW-1185">Reference proteome</keyword>
<dbReference type="InterPro" id="IPR000014">
    <property type="entry name" value="PAS"/>
</dbReference>
<reference evidence="14 15" key="1">
    <citation type="journal article" date="2011" name="J. Bacteriol.">
        <title>Genome sequence of the mercury-methylating and pleomorphic Desulfovibrio africanus Strain Walvis Bay.</title>
        <authorList>
            <person name="Brown S.D."/>
            <person name="Wall J.D."/>
            <person name="Kucken A.M."/>
            <person name="Gilmour C.C."/>
            <person name="Podar M."/>
            <person name="Brandt C.C."/>
            <person name="Teshima H."/>
            <person name="Detter J.C."/>
            <person name="Han C.S."/>
            <person name="Land M.L."/>
            <person name="Lucas S."/>
            <person name="Han J."/>
            <person name="Pennacchio L."/>
            <person name="Nolan M."/>
            <person name="Pitluck S."/>
            <person name="Woyke T."/>
            <person name="Goodwin L."/>
            <person name="Palumbo A.V."/>
            <person name="Elias D.A."/>
        </authorList>
    </citation>
    <scope>NUCLEOTIDE SEQUENCE [LARGE SCALE GENOMIC DNA]</scope>
    <source>
        <strain evidence="14 15">Walvis Bay</strain>
    </source>
</reference>
<dbReference type="Gene3D" id="3.30.565.10">
    <property type="entry name" value="Histidine kinase-like ATPase, C-terminal domain"/>
    <property type="match status" value="1"/>
</dbReference>
<evidence type="ECO:0000256" key="6">
    <source>
        <dbReference type="ARBA" id="ARBA00022777"/>
    </source>
</evidence>
<keyword evidence="9" id="KW-0812">Transmembrane</keyword>
<dbReference type="AlphaFoldDB" id="F3YYG3"/>
<dbReference type="PANTHER" id="PTHR41523:SF8">
    <property type="entry name" value="ETHYLENE RESPONSE SENSOR PROTEIN"/>
    <property type="match status" value="1"/>
</dbReference>
<evidence type="ECO:0000256" key="1">
    <source>
        <dbReference type="ARBA" id="ARBA00000085"/>
    </source>
</evidence>
<dbReference type="KEGG" id="daf:Desaf_2393"/>
<evidence type="ECO:0000256" key="7">
    <source>
        <dbReference type="ARBA" id="ARBA00022840"/>
    </source>
</evidence>
<feature type="domain" description="PAC" evidence="13">
    <location>
        <begin position="145"/>
        <end position="195"/>
    </location>
</feature>
<dbReference type="Pfam" id="PF02518">
    <property type="entry name" value="HATPase_c"/>
    <property type="match status" value="1"/>
</dbReference>